<dbReference type="Proteomes" id="UP000831782">
    <property type="component" value="Chromosome"/>
</dbReference>
<keyword evidence="2" id="KW-1185">Reference proteome</keyword>
<organism evidence="1 2">
    <name type="scientific">Gracilibacillus caseinilyticus</name>
    <dbReference type="NCBI Taxonomy" id="2932256"/>
    <lineage>
        <taxon>Bacteria</taxon>
        <taxon>Bacillati</taxon>
        <taxon>Bacillota</taxon>
        <taxon>Bacilli</taxon>
        <taxon>Bacillales</taxon>
        <taxon>Bacillaceae</taxon>
        <taxon>Gracilibacillus</taxon>
    </lineage>
</organism>
<proteinExistence type="predicted"/>
<name>A0ABY4EQ81_9BACI</name>
<gene>
    <name evidence="1" type="ORF">MUN88_10805</name>
</gene>
<evidence type="ECO:0000313" key="1">
    <source>
        <dbReference type="EMBL" id="UOQ46597.1"/>
    </source>
</evidence>
<accession>A0ABY4EQ81</accession>
<reference evidence="1 2" key="1">
    <citation type="submission" date="2022-04" db="EMBL/GenBank/DDBJ databases">
        <title>Gracilibacillus sp. isolated from saltern.</title>
        <authorList>
            <person name="Won M."/>
            <person name="Lee C.-M."/>
            <person name="Woen H.-Y."/>
            <person name="Kwon S.-W."/>
        </authorList>
    </citation>
    <scope>NUCLEOTIDE SEQUENCE [LARGE SCALE GENOMIC DNA]</scope>
    <source>
        <strain evidence="1 2">SSWR10-1</strain>
    </source>
</reference>
<evidence type="ECO:0000313" key="2">
    <source>
        <dbReference type="Proteomes" id="UP000831782"/>
    </source>
</evidence>
<sequence>MVSLEEKEMKEVVAKRDLYRLEGKGTKEESSSPRFEPFRRKENKSEEQFIEICII</sequence>
<dbReference type="EMBL" id="CP095072">
    <property type="protein sequence ID" value="UOQ46597.1"/>
    <property type="molecule type" value="Genomic_DNA"/>
</dbReference>
<protein>
    <submittedName>
        <fullName evidence="1">Uncharacterized protein</fullName>
    </submittedName>
</protein>
<dbReference type="RefSeq" id="WP_244714877.1">
    <property type="nucleotide sequence ID" value="NZ_CP095072.1"/>
</dbReference>